<evidence type="ECO:0000313" key="3">
    <source>
        <dbReference type="Proteomes" id="UP000761534"/>
    </source>
</evidence>
<dbReference type="EMBL" id="SWFS01000438">
    <property type="protein sequence ID" value="KAA8903830.1"/>
    <property type="molecule type" value="Genomic_DNA"/>
</dbReference>
<proteinExistence type="predicted"/>
<dbReference type="AlphaFoldDB" id="A0A642UR36"/>
<evidence type="ECO:0000313" key="2">
    <source>
        <dbReference type="EMBL" id="KAA8903830.1"/>
    </source>
</evidence>
<feature type="region of interest" description="Disordered" evidence="1">
    <location>
        <begin position="22"/>
        <end position="73"/>
    </location>
</feature>
<protein>
    <submittedName>
        <fullName evidence="2">Uncharacterized protein</fullName>
    </submittedName>
</protein>
<sequence>MDSPQSEREQKAIQNEMNFLREHGVWEGSGGVPPENNTTGSGLQGPAPASPWHCEASRNRKKRPLPIISSGESMGRVPRNNHWVKWIGLPPRVEAYSIMLVQGWSWDLKSTVQEMESNPDEMVESLWQWDYLFMTCCINEPLKEFYLTEAKSSPCTTRTGMHIED</sequence>
<dbReference type="Proteomes" id="UP000761534">
    <property type="component" value="Unassembled WGS sequence"/>
</dbReference>
<organism evidence="2 3">
    <name type="scientific">Trichomonascus ciferrii</name>
    <dbReference type="NCBI Taxonomy" id="44093"/>
    <lineage>
        <taxon>Eukaryota</taxon>
        <taxon>Fungi</taxon>
        <taxon>Dikarya</taxon>
        <taxon>Ascomycota</taxon>
        <taxon>Saccharomycotina</taxon>
        <taxon>Dipodascomycetes</taxon>
        <taxon>Dipodascales</taxon>
        <taxon>Trichomonascaceae</taxon>
        <taxon>Trichomonascus</taxon>
        <taxon>Trichomonascus ciferrii complex</taxon>
    </lineage>
</organism>
<reference evidence="2" key="1">
    <citation type="journal article" date="2019" name="G3 (Bethesda)">
        <title>Genome Assemblies of Two Rare Opportunistic Yeast Pathogens: Diutina rugosa (syn. Candida rugosa) and Trichomonascus ciferrii (syn. Candida ciferrii).</title>
        <authorList>
            <person name="Mixao V."/>
            <person name="Saus E."/>
            <person name="Hansen A.P."/>
            <person name="Lass-Florl C."/>
            <person name="Gabaldon T."/>
        </authorList>
    </citation>
    <scope>NUCLEOTIDE SEQUENCE</scope>
    <source>
        <strain evidence="2">CBS 4856</strain>
    </source>
</reference>
<evidence type="ECO:0000256" key="1">
    <source>
        <dbReference type="SAM" id="MobiDB-lite"/>
    </source>
</evidence>
<dbReference type="VEuPathDB" id="FungiDB:TRICI_005641"/>
<name>A0A642UR36_9ASCO</name>
<comment type="caution">
    <text evidence="2">The sequence shown here is derived from an EMBL/GenBank/DDBJ whole genome shotgun (WGS) entry which is preliminary data.</text>
</comment>
<keyword evidence="3" id="KW-1185">Reference proteome</keyword>
<accession>A0A642UR36</accession>
<gene>
    <name evidence="2" type="ORF">TRICI_005641</name>
</gene>